<dbReference type="InterPro" id="IPR016032">
    <property type="entry name" value="Sig_transdc_resp-reg_C-effctor"/>
</dbReference>
<dbReference type="GO" id="GO:0000160">
    <property type="term" value="P:phosphorelay signal transduction system"/>
    <property type="evidence" value="ECO:0007669"/>
    <property type="project" value="InterPro"/>
</dbReference>
<keyword evidence="1 2" id="KW-0238">DNA-binding</keyword>
<dbReference type="Pfam" id="PF00486">
    <property type="entry name" value="Trans_reg_C"/>
    <property type="match status" value="1"/>
</dbReference>
<dbReference type="Gene3D" id="1.10.10.10">
    <property type="entry name" value="Winged helix-like DNA-binding domain superfamily/Winged helix DNA-binding domain"/>
    <property type="match status" value="1"/>
</dbReference>
<dbReference type="SMART" id="SM00862">
    <property type="entry name" value="Trans_reg_C"/>
    <property type="match status" value="1"/>
</dbReference>
<dbReference type="Proteomes" id="UP000196082">
    <property type="component" value="Unassembled WGS sequence"/>
</dbReference>
<proteinExistence type="predicted"/>
<sequence length="130" mass="14322">MASNIPPWLQVNDLQPSETLRILNRIAAGAGHLAFSDLHLDPACREVSCDGRRIILKATSCRLLVALIVNPEQIVSRSALFEAVWGIHFDPGTKVLEVQLSYLRKVLVALGCSVRIHTHRGIGLSLHAQR</sequence>
<accession>A0A1Y3LED2</accession>
<dbReference type="GO" id="GO:0006355">
    <property type="term" value="P:regulation of DNA-templated transcription"/>
    <property type="evidence" value="ECO:0007669"/>
    <property type="project" value="InterPro"/>
</dbReference>
<feature type="DNA-binding region" description="OmpR/PhoB-type" evidence="2">
    <location>
        <begin position="30"/>
        <end position="128"/>
    </location>
</feature>
<feature type="domain" description="OmpR/PhoB-type" evidence="3">
    <location>
        <begin position="30"/>
        <end position="128"/>
    </location>
</feature>
<evidence type="ECO:0000259" key="3">
    <source>
        <dbReference type="PROSITE" id="PS51755"/>
    </source>
</evidence>
<dbReference type="InterPro" id="IPR036388">
    <property type="entry name" value="WH-like_DNA-bd_sf"/>
</dbReference>
<protein>
    <recommendedName>
        <fullName evidence="3">OmpR/PhoB-type domain-containing protein</fullName>
    </recommendedName>
</protein>
<dbReference type="GO" id="GO:0003677">
    <property type="term" value="F:DNA binding"/>
    <property type="evidence" value="ECO:0007669"/>
    <property type="project" value="UniProtKB-UniRule"/>
</dbReference>
<organism evidence="4 5">
    <name type="scientific">Pseudomonas putida</name>
    <name type="common">Arthrobacter siderocapsulatus</name>
    <dbReference type="NCBI Taxonomy" id="303"/>
    <lineage>
        <taxon>Bacteria</taxon>
        <taxon>Pseudomonadati</taxon>
        <taxon>Pseudomonadota</taxon>
        <taxon>Gammaproteobacteria</taxon>
        <taxon>Pseudomonadales</taxon>
        <taxon>Pseudomonadaceae</taxon>
        <taxon>Pseudomonas</taxon>
    </lineage>
</organism>
<evidence type="ECO:0000256" key="2">
    <source>
        <dbReference type="PROSITE-ProRule" id="PRU01091"/>
    </source>
</evidence>
<comment type="caution">
    <text evidence="4">The sequence shown here is derived from an EMBL/GenBank/DDBJ whole genome shotgun (WGS) entry which is preliminary data.</text>
</comment>
<name>A0A1Y3LED2_PSEPU</name>
<evidence type="ECO:0000313" key="5">
    <source>
        <dbReference type="Proteomes" id="UP000196082"/>
    </source>
</evidence>
<dbReference type="InterPro" id="IPR001867">
    <property type="entry name" value="OmpR/PhoB-type_DNA-bd"/>
</dbReference>
<dbReference type="SUPFAM" id="SSF46894">
    <property type="entry name" value="C-terminal effector domain of the bipartite response regulators"/>
    <property type="match status" value="1"/>
</dbReference>
<dbReference type="PROSITE" id="PS51755">
    <property type="entry name" value="OMPR_PHOB"/>
    <property type="match status" value="1"/>
</dbReference>
<evidence type="ECO:0000313" key="4">
    <source>
        <dbReference type="EMBL" id="OUM36499.1"/>
    </source>
</evidence>
<dbReference type="EMBL" id="NFSB01000062">
    <property type="protein sequence ID" value="OUM36499.1"/>
    <property type="molecule type" value="Genomic_DNA"/>
</dbReference>
<reference evidence="4 5" key="1">
    <citation type="submission" date="2017-05" db="EMBL/GenBank/DDBJ databases">
        <title>Whole genome sequence of Pseudomonas putida isolate 1312 commercialized as a biostimulant.</title>
        <authorList>
            <person name="Crovadore J."/>
            <person name="Blanc P."/>
            <person name="Chablais R."/>
            <person name="Cochard B."/>
            <person name="Grizard D."/>
            <person name="Lefort F."/>
        </authorList>
    </citation>
    <scope>NUCLEOTIDE SEQUENCE [LARGE SCALE GENOMIC DNA]</scope>
    <source>
        <strain evidence="4 5">1312</strain>
    </source>
</reference>
<evidence type="ECO:0000256" key="1">
    <source>
        <dbReference type="ARBA" id="ARBA00023125"/>
    </source>
</evidence>
<dbReference type="AlphaFoldDB" id="A0A1Y3LED2"/>
<gene>
    <name evidence="4" type="ORF">B8W72_06705</name>
</gene>
<dbReference type="CDD" id="cd00383">
    <property type="entry name" value="trans_reg_C"/>
    <property type="match status" value="1"/>
</dbReference>